<reference evidence="1" key="1">
    <citation type="submission" date="2021-12" db="EMBL/GenBank/DDBJ databases">
        <title>Discovery of the Pendulisporaceae a myxobacterial family with distinct sporulation behavior and unique specialized metabolism.</title>
        <authorList>
            <person name="Garcia R."/>
            <person name="Popoff A."/>
            <person name="Bader C.D."/>
            <person name="Loehr J."/>
            <person name="Walesch S."/>
            <person name="Walt C."/>
            <person name="Boldt J."/>
            <person name="Bunk B."/>
            <person name="Haeckl F.J.F.P.J."/>
            <person name="Gunesch A.P."/>
            <person name="Birkelbach J."/>
            <person name="Nuebel U."/>
            <person name="Pietschmann T."/>
            <person name="Bach T."/>
            <person name="Mueller R."/>
        </authorList>
    </citation>
    <scope>NUCLEOTIDE SEQUENCE</scope>
    <source>
        <strain evidence="1">MSr11367</strain>
    </source>
</reference>
<protein>
    <submittedName>
        <fullName evidence="1">Uncharacterized protein</fullName>
    </submittedName>
</protein>
<evidence type="ECO:0000313" key="2">
    <source>
        <dbReference type="Proteomes" id="UP001374803"/>
    </source>
</evidence>
<accession>A0ABZ2L6S1</accession>
<sequence length="78" mass="8339">MKNQGTRRSLSAQFIHFSSESAGDAVEAAGFEADGEDVVAGSVLEQPARKTEYKAARAYTFMLGLSSALDGDRLRAAR</sequence>
<name>A0ABZ2L6S1_9BACT</name>
<organism evidence="1 2">
    <name type="scientific">Pendulispora rubella</name>
    <dbReference type="NCBI Taxonomy" id="2741070"/>
    <lineage>
        <taxon>Bacteria</taxon>
        <taxon>Pseudomonadati</taxon>
        <taxon>Myxococcota</taxon>
        <taxon>Myxococcia</taxon>
        <taxon>Myxococcales</taxon>
        <taxon>Sorangiineae</taxon>
        <taxon>Pendulisporaceae</taxon>
        <taxon>Pendulispora</taxon>
    </lineage>
</organism>
<proteinExistence type="predicted"/>
<dbReference type="Proteomes" id="UP001374803">
    <property type="component" value="Chromosome"/>
</dbReference>
<dbReference type="EMBL" id="CP089983">
    <property type="protein sequence ID" value="WXB06634.1"/>
    <property type="molecule type" value="Genomic_DNA"/>
</dbReference>
<evidence type="ECO:0000313" key="1">
    <source>
        <dbReference type="EMBL" id="WXB06634.1"/>
    </source>
</evidence>
<dbReference type="RefSeq" id="WP_394836280.1">
    <property type="nucleotide sequence ID" value="NZ_CP089929.1"/>
</dbReference>
<keyword evidence="2" id="KW-1185">Reference proteome</keyword>
<gene>
    <name evidence="1" type="ORF">LVJ94_05175</name>
</gene>